<dbReference type="Proteomes" id="UP000238823">
    <property type="component" value="Unassembled WGS sequence"/>
</dbReference>
<accession>A0A2S9YN25</accession>
<dbReference type="InterPro" id="IPR036291">
    <property type="entry name" value="NAD(P)-bd_dom_sf"/>
</dbReference>
<dbReference type="EMBL" id="PVNL01000074">
    <property type="protein sequence ID" value="PRQ06481.1"/>
    <property type="molecule type" value="Genomic_DNA"/>
</dbReference>
<dbReference type="OrthoDB" id="3980085at2"/>
<comment type="caution">
    <text evidence="1">The sequence shown here is derived from an EMBL/GenBank/DDBJ whole genome shotgun (WGS) entry which is preliminary data.</text>
</comment>
<dbReference type="RefSeq" id="WP_106090768.1">
    <property type="nucleotide sequence ID" value="NZ_PVNL01000074.1"/>
</dbReference>
<organism evidence="1 2">
    <name type="scientific">Enhygromyxa salina</name>
    <dbReference type="NCBI Taxonomy" id="215803"/>
    <lineage>
        <taxon>Bacteria</taxon>
        <taxon>Pseudomonadati</taxon>
        <taxon>Myxococcota</taxon>
        <taxon>Polyangia</taxon>
        <taxon>Nannocystales</taxon>
        <taxon>Nannocystaceae</taxon>
        <taxon>Enhygromyxa</taxon>
    </lineage>
</organism>
<dbReference type="SUPFAM" id="SSF51735">
    <property type="entry name" value="NAD(P)-binding Rossmann-fold domains"/>
    <property type="match status" value="1"/>
</dbReference>
<dbReference type="Gene3D" id="3.90.180.10">
    <property type="entry name" value="Medium-chain alcohol dehydrogenases, catalytic domain"/>
    <property type="match status" value="1"/>
</dbReference>
<evidence type="ECO:0000313" key="2">
    <source>
        <dbReference type="Proteomes" id="UP000238823"/>
    </source>
</evidence>
<evidence type="ECO:0000313" key="1">
    <source>
        <dbReference type="EMBL" id="PRQ06481.1"/>
    </source>
</evidence>
<sequence>MTEQQTSPRGECDAWVLHAGKTRNDGPTSLVRAALPVVAPGPGEVLVAPLFGSWEGNMGHALAREPVDVARLRREKAIVIGNAGVVRVLELGPGVEQLAVGDLAMTFPSGLQDEVGYMVKARGFDAPHQPGLLATRVTMQVDQLIRIPPDSRLTPTQWAAFSVRFVTAWSNWELAKAVFRLQMNEADRPVIRAWGWGGGTTLAELDLARREGCEVVMISGSERNLAVIERASIQPLDRRRFPGLLYDAERAEADAEYRRAHGKATREFLATVRELTHDCGVDIFLDYVGEPVYALTLKALARQGVIATAGWKSPTQVSHSRAQECILRHQHIYTHYARRSQGLAAMAFAERTGWAPEVATKVYTFDEIPELARAYAEGDTHYFTCFSINQD</sequence>
<gene>
    <name evidence="1" type="ORF">ENSA7_38000</name>
</gene>
<dbReference type="InterPro" id="IPR011032">
    <property type="entry name" value="GroES-like_sf"/>
</dbReference>
<dbReference type="PANTHER" id="PTHR45033:SF2">
    <property type="entry name" value="ZINC-TYPE ALCOHOL DEHYDROGENASE-LIKE PROTEIN C1773.06C"/>
    <property type="match status" value="1"/>
</dbReference>
<name>A0A2S9YN25_9BACT</name>
<dbReference type="PANTHER" id="PTHR45033">
    <property type="match status" value="1"/>
</dbReference>
<dbReference type="Gene3D" id="3.40.50.720">
    <property type="entry name" value="NAD(P)-binding Rossmann-like Domain"/>
    <property type="match status" value="1"/>
</dbReference>
<dbReference type="InterPro" id="IPR052711">
    <property type="entry name" value="Zinc_ADH-like"/>
</dbReference>
<dbReference type="AlphaFoldDB" id="A0A2S9YN25"/>
<proteinExistence type="predicted"/>
<dbReference type="SUPFAM" id="SSF50129">
    <property type="entry name" value="GroES-like"/>
    <property type="match status" value="1"/>
</dbReference>
<reference evidence="1 2" key="1">
    <citation type="submission" date="2018-03" db="EMBL/GenBank/DDBJ databases">
        <title>Draft Genome Sequences of the Obligatory Marine Myxobacteria Enhygromyxa salina SWB007.</title>
        <authorList>
            <person name="Poehlein A."/>
            <person name="Moghaddam J.A."/>
            <person name="Harms H."/>
            <person name="Alanjari M."/>
            <person name="Koenig G.M."/>
            <person name="Daniel R."/>
            <person name="Schaeberle T.F."/>
        </authorList>
    </citation>
    <scope>NUCLEOTIDE SEQUENCE [LARGE SCALE GENOMIC DNA]</scope>
    <source>
        <strain evidence="1 2">SWB007</strain>
    </source>
</reference>
<protein>
    <submittedName>
        <fullName evidence="1">Zinc-binding dehydrogenase</fullName>
    </submittedName>
</protein>